<dbReference type="Proteomes" id="UP001187859">
    <property type="component" value="Unassembled WGS sequence"/>
</dbReference>
<evidence type="ECO:0000313" key="8">
    <source>
        <dbReference type="EMBL" id="MDI5834096.1"/>
    </source>
</evidence>
<dbReference type="Proteomes" id="UP001159075">
    <property type="component" value="Unassembled WGS sequence"/>
</dbReference>
<dbReference type="EMBL" id="JASGOQ010000001">
    <property type="protein sequence ID" value="MDV5391323.1"/>
    <property type="molecule type" value="Genomic_DNA"/>
</dbReference>
<organism evidence="9 11">
    <name type="scientific">Shewanella xiamenensis</name>
    <dbReference type="NCBI Taxonomy" id="332186"/>
    <lineage>
        <taxon>Bacteria</taxon>
        <taxon>Pseudomonadati</taxon>
        <taxon>Pseudomonadota</taxon>
        <taxon>Gammaproteobacteria</taxon>
        <taxon>Alteromonadales</taxon>
        <taxon>Shewanellaceae</taxon>
        <taxon>Shewanella</taxon>
    </lineage>
</organism>
<reference evidence="7" key="1">
    <citation type="journal article" date="2019" name="Int J Environ Res Public Health">
        <title>Characterization of Chromosome-Mediated BlaOXA-894 in Shewanella xiamenensis Isolated from Pig Wastewater.</title>
        <authorList>
            <person name="Zou H."/>
            <person name="Zhou Z."/>
            <person name="Xia H."/>
            <person name="Zhao Q."/>
            <person name="Li X."/>
        </authorList>
    </citation>
    <scope>NUCLEOTIDE SEQUENCE</scope>
    <source>
        <strain evidence="7">2015oxa</strain>
    </source>
</reference>
<feature type="signal peptide" evidence="6">
    <location>
        <begin position="1"/>
        <end position="20"/>
    </location>
</feature>
<dbReference type="Proteomes" id="UP001152518">
    <property type="component" value="Unassembled WGS sequence"/>
</dbReference>
<comment type="subcellular location">
    <subcellularLocation>
        <location evidence="1">Cell outer membrane</location>
    </subcellularLocation>
</comment>
<evidence type="ECO:0000313" key="9">
    <source>
        <dbReference type="EMBL" id="MDV5391323.1"/>
    </source>
</evidence>
<comment type="similarity">
    <text evidence="2">Belongs to the MipA/OmpV family.</text>
</comment>
<keyword evidence="3 6" id="KW-0732">Signal</keyword>
<name>A0A1E3UXV9_9GAMM</name>
<reference evidence="8 10" key="3">
    <citation type="submission" date="2022-09" db="EMBL/GenBank/DDBJ databases">
        <title>The outer-membrane cytochrome OmcA is essential for infection of Shewanella oneidensis by a zebrafish-associated bacteriophage.</title>
        <authorList>
            <person name="Grenfell A.W."/>
            <person name="Intile P."/>
            <person name="Mcfarlane J."/>
            <person name="Leung D."/>
            <person name="Abdalla K."/>
            <person name="Wold M."/>
            <person name="Kees E."/>
            <person name="Gralnick J."/>
        </authorList>
    </citation>
    <scope>NUCLEOTIDE SEQUENCE [LARGE SCALE GENOMIC DNA]</scope>
    <source>
        <strain evidence="8 10">NF-5</strain>
    </source>
</reference>
<evidence type="ECO:0000313" key="7">
    <source>
        <dbReference type="EMBL" id="MDG5901836.1"/>
    </source>
</evidence>
<keyword evidence="10" id="KW-1185">Reference proteome</keyword>
<dbReference type="GO" id="GO:0009279">
    <property type="term" value="C:cell outer membrane"/>
    <property type="evidence" value="ECO:0007669"/>
    <property type="project" value="UniProtKB-SubCell"/>
</dbReference>
<evidence type="ECO:0000313" key="10">
    <source>
        <dbReference type="Proteomes" id="UP001159075"/>
    </source>
</evidence>
<evidence type="ECO:0000313" key="11">
    <source>
        <dbReference type="Proteomes" id="UP001187859"/>
    </source>
</evidence>
<protein>
    <submittedName>
        <fullName evidence="9">MipA/OmpV family protein</fullName>
    </submittedName>
</protein>
<evidence type="ECO:0000256" key="1">
    <source>
        <dbReference type="ARBA" id="ARBA00004442"/>
    </source>
</evidence>
<keyword evidence="4" id="KW-0472">Membrane</keyword>
<dbReference type="RefSeq" id="WP_037421340.1">
    <property type="nucleotide sequence ID" value="NZ_AP026732.1"/>
</dbReference>
<evidence type="ECO:0000256" key="5">
    <source>
        <dbReference type="ARBA" id="ARBA00023237"/>
    </source>
</evidence>
<dbReference type="PANTHER" id="PTHR38776">
    <property type="entry name" value="MLTA-INTERACTING PROTEIN-RELATED"/>
    <property type="match status" value="1"/>
</dbReference>
<dbReference type="Pfam" id="PF06629">
    <property type="entry name" value="MipA"/>
    <property type="match status" value="1"/>
</dbReference>
<feature type="chain" id="PRO_5044557360" evidence="6">
    <location>
        <begin position="21"/>
        <end position="287"/>
    </location>
</feature>
<dbReference type="GO" id="GO:0009252">
    <property type="term" value="P:peptidoglycan biosynthetic process"/>
    <property type="evidence" value="ECO:0007669"/>
    <property type="project" value="TreeGrafter"/>
</dbReference>
<gene>
    <name evidence="7" type="ORF">E2650_18450</name>
    <name evidence="8" type="ORF">ODY93_21150</name>
    <name evidence="9" type="ORF">QM089_13995</name>
</gene>
<dbReference type="EMBL" id="SUNE01000019">
    <property type="protein sequence ID" value="MDG5901836.1"/>
    <property type="molecule type" value="Genomic_DNA"/>
</dbReference>
<dbReference type="AlphaFoldDB" id="A0A1E3UXV9"/>
<accession>A0A1E3UXV9</accession>
<dbReference type="EMBL" id="JAOTLW010000034">
    <property type="protein sequence ID" value="MDI5834096.1"/>
    <property type="molecule type" value="Genomic_DNA"/>
</dbReference>
<dbReference type="PANTHER" id="PTHR38776:SF1">
    <property type="entry name" value="MLTA-INTERACTING PROTEIN-RELATED"/>
    <property type="match status" value="1"/>
</dbReference>
<reference evidence="9" key="4">
    <citation type="submission" date="2023-05" db="EMBL/GenBank/DDBJ databases">
        <title>Colonisation of extended spectrum b-lactamase- and carbapenemase-producing bacteria on hospital surfaces from low- and middle-income countries.</title>
        <authorList>
            <person name="Nieto-Rosado M."/>
            <person name="Sands K."/>
            <person name="Iregbu K."/>
            <person name="Zahra R."/>
            <person name="Mazarati J.B."/>
            <person name="Mehtar S."/>
            <person name="Barnards-Group B."/>
            <person name="Walsh T.R."/>
        </authorList>
    </citation>
    <scope>NUCLEOTIDE SEQUENCE</scope>
    <source>
        <strain evidence="9">PP-E493</strain>
    </source>
</reference>
<evidence type="ECO:0000256" key="3">
    <source>
        <dbReference type="ARBA" id="ARBA00022729"/>
    </source>
</evidence>
<dbReference type="InterPro" id="IPR010583">
    <property type="entry name" value="MipA"/>
</dbReference>
<evidence type="ECO:0000256" key="6">
    <source>
        <dbReference type="SAM" id="SignalP"/>
    </source>
</evidence>
<reference evidence="7" key="2">
    <citation type="submission" date="2019-04" db="EMBL/GenBank/DDBJ databases">
        <authorList>
            <person name="Zou H."/>
        </authorList>
    </citation>
    <scope>NUCLEOTIDE SEQUENCE</scope>
    <source>
        <strain evidence="7">2015oxa</strain>
    </source>
</reference>
<keyword evidence="5" id="KW-0998">Cell outer membrane</keyword>
<dbReference type="OrthoDB" id="5731040at2"/>
<comment type="caution">
    <text evidence="9">The sequence shown here is derived from an EMBL/GenBank/DDBJ whole genome shotgun (WGS) entry which is preliminary data.</text>
</comment>
<proteinExistence type="inferred from homology"/>
<evidence type="ECO:0000256" key="2">
    <source>
        <dbReference type="ARBA" id="ARBA00005722"/>
    </source>
</evidence>
<evidence type="ECO:0000256" key="4">
    <source>
        <dbReference type="ARBA" id="ARBA00023136"/>
    </source>
</evidence>
<sequence length="287" mass="33331">MYRTLLILLTALSLPSIGMAKEPCVTKDECIEMRNWDLGVAVGWGQKTNPLRDFDDIPVFFIPTVAYYGDHWFFDNGNLGYSLVEQQYFSVNLVTSYSMDRAYFYRWDPSNIFLERSSQDGARMLSTKTVLSSEPEPVFNSLESRNFTLLGGAEAFIYTPLGVVRLAYTHDMFDVHQGAEAQIKWTYGWHLTRWVMDMSLVFDWKSTNVVDYYYGVRPSENDYWSKHYHADAGWNKGVEMTARYILTDNWDMLFAFRYTQIADEIAASPLLNQDYSSTYFIGAAYRF</sequence>